<evidence type="ECO:0000256" key="2">
    <source>
        <dbReference type="SAM" id="Phobius"/>
    </source>
</evidence>
<proteinExistence type="predicted"/>
<dbReference type="EMBL" id="QNUK01000452">
    <property type="protein sequence ID" value="KAF5893092.1"/>
    <property type="molecule type" value="Genomic_DNA"/>
</dbReference>
<evidence type="ECO:0000256" key="1">
    <source>
        <dbReference type="SAM" id="MobiDB-lite"/>
    </source>
</evidence>
<protein>
    <submittedName>
        <fullName evidence="3">Roundabout 2-like</fullName>
    </submittedName>
</protein>
<dbReference type="Proteomes" id="UP000727407">
    <property type="component" value="Unassembled WGS sequence"/>
</dbReference>
<evidence type="ECO:0000313" key="4">
    <source>
        <dbReference type="Proteomes" id="UP000727407"/>
    </source>
</evidence>
<keyword evidence="2" id="KW-0812">Transmembrane</keyword>
<feature type="non-terminal residue" evidence="3">
    <location>
        <position position="1"/>
    </location>
</feature>
<sequence length="154" mass="16775">SDPKMDRYSPITNTKSSEAPDCHSGSYKKHTQNDHSGDREEESPCTSTTASTMTSSTNSTGAPDQKNVVITVISVLFGVTVVLLMCGFFFRKKFAKDTKKDHVYESVEDVKPAANENNYEAIYVLAGDSAIVSLGKKTDAEPQSSSETKLPKNQ</sequence>
<comment type="caution">
    <text evidence="3">The sequence shown here is derived from an EMBL/GenBank/DDBJ whole genome shotgun (WGS) entry which is preliminary data.</text>
</comment>
<keyword evidence="4" id="KW-1185">Reference proteome</keyword>
<accession>A0A8J4UE54</accession>
<dbReference type="OrthoDB" id="10620835at2759"/>
<gene>
    <name evidence="3" type="ORF">DAT39_017191</name>
</gene>
<feature type="non-terminal residue" evidence="3">
    <location>
        <position position="154"/>
    </location>
</feature>
<feature type="compositionally biased region" description="Low complexity" evidence="1">
    <location>
        <begin position="46"/>
        <end position="60"/>
    </location>
</feature>
<organism evidence="3 4">
    <name type="scientific">Clarias magur</name>
    <name type="common">Asian catfish</name>
    <name type="synonym">Macropteronotus magur</name>
    <dbReference type="NCBI Taxonomy" id="1594786"/>
    <lineage>
        <taxon>Eukaryota</taxon>
        <taxon>Metazoa</taxon>
        <taxon>Chordata</taxon>
        <taxon>Craniata</taxon>
        <taxon>Vertebrata</taxon>
        <taxon>Euteleostomi</taxon>
        <taxon>Actinopterygii</taxon>
        <taxon>Neopterygii</taxon>
        <taxon>Teleostei</taxon>
        <taxon>Ostariophysi</taxon>
        <taxon>Siluriformes</taxon>
        <taxon>Clariidae</taxon>
        <taxon>Clarias</taxon>
    </lineage>
</organism>
<feature type="region of interest" description="Disordered" evidence="1">
    <location>
        <begin position="1"/>
        <end position="64"/>
    </location>
</feature>
<reference evidence="3" key="1">
    <citation type="submission" date="2020-07" db="EMBL/GenBank/DDBJ databases">
        <title>Clarias magur genome sequencing, assembly and annotation.</title>
        <authorList>
            <person name="Kushwaha B."/>
            <person name="Kumar R."/>
            <person name="Das P."/>
            <person name="Joshi C.G."/>
            <person name="Kumar D."/>
            <person name="Nagpure N.S."/>
            <person name="Pandey M."/>
            <person name="Agarwal S."/>
            <person name="Srivastava S."/>
            <person name="Singh M."/>
            <person name="Sahoo L."/>
            <person name="Jayasankar P."/>
            <person name="Meher P.K."/>
            <person name="Koringa P.G."/>
            <person name="Iquebal M.A."/>
            <person name="Das S.P."/>
            <person name="Bit A."/>
            <person name="Patnaik S."/>
            <person name="Patel N."/>
            <person name="Shah T.M."/>
            <person name="Hinsu A."/>
            <person name="Jena J.K."/>
        </authorList>
    </citation>
    <scope>NUCLEOTIDE SEQUENCE</scope>
    <source>
        <strain evidence="3">CIFAMagur01</strain>
        <tissue evidence="3">Testis</tissue>
    </source>
</reference>
<evidence type="ECO:0000313" key="3">
    <source>
        <dbReference type="EMBL" id="KAF5893092.1"/>
    </source>
</evidence>
<keyword evidence="2" id="KW-0472">Membrane</keyword>
<keyword evidence="2" id="KW-1133">Transmembrane helix</keyword>
<dbReference type="AlphaFoldDB" id="A0A8J4UE54"/>
<name>A0A8J4UE54_CLAMG</name>
<feature type="transmembrane region" description="Helical" evidence="2">
    <location>
        <begin position="68"/>
        <end position="90"/>
    </location>
</feature>